<dbReference type="GO" id="GO:0005886">
    <property type="term" value="C:plasma membrane"/>
    <property type="evidence" value="ECO:0007669"/>
    <property type="project" value="UniProtKB-SubCell"/>
</dbReference>
<evidence type="ECO:0008006" key="4">
    <source>
        <dbReference type="Google" id="ProtNLM"/>
    </source>
</evidence>
<protein>
    <recommendedName>
        <fullName evidence="4">ABC3 transporter permease protein domain-containing protein</fullName>
    </recommendedName>
</protein>
<gene>
    <name evidence="2" type="ordered locus">Corgl_0895</name>
</gene>
<evidence type="ECO:0000313" key="3">
    <source>
        <dbReference type="Proteomes" id="UP000006851"/>
    </source>
</evidence>
<accession>F2N9H8</accession>
<proteinExistence type="predicted"/>
<dbReference type="Proteomes" id="UP000006851">
    <property type="component" value="Chromosome"/>
</dbReference>
<keyword evidence="1" id="KW-0472">Membrane</keyword>
<dbReference type="RefSeq" id="WP_013708750.1">
    <property type="nucleotide sequence ID" value="NC_015389.1"/>
</dbReference>
<keyword evidence="3" id="KW-1185">Reference proteome</keyword>
<evidence type="ECO:0000313" key="2">
    <source>
        <dbReference type="EMBL" id="AEB07007.1"/>
    </source>
</evidence>
<evidence type="ECO:0000256" key="1">
    <source>
        <dbReference type="SAM" id="Phobius"/>
    </source>
</evidence>
<name>F2N9H8_CORGP</name>
<reference evidence="3" key="1">
    <citation type="journal article" date="2013" name="Stand. Genomic Sci.">
        <title>Complete genome sequence of Coriobacterium glomerans type strain (PW2(T)) from the midgut of Pyrrhocoris apterus L. (red soldier bug).</title>
        <authorList>
            <person name="Stackebrandt E."/>
            <person name="Zeytun A."/>
            <person name="Lapidus A."/>
            <person name="Nolan M."/>
            <person name="Lucas S."/>
            <person name="Hammon N."/>
            <person name="Deshpande S."/>
            <person name="Cheng J.F."/>
            <person name="Tapia R."/>
            <person name="Goodwin L.A."/>
            <person name="Pitluck S."/>
            <person name="Liolios K."/>
            <person name="Pagani I."/>
            <person name="Ivanova N."/>
            <person name="Mavromatis K."/>
            <person name="Mikhailova N."/>
            <person name="Huntemann M."/>
            <person name="Pati A."/>
            <person name="Chen A."/>
            <person name="Palaniappan K."/>
            <person name="Chang Y.J."/>
            <person name="Land M."/>
            <person name="Hauser L."/>
            <person name="Rohde M."/>
            <person name="Pukall R."/>
            <person name="Goker M."/>
            <person name="Detter J.C."/>
            <person name="Woyke T."/>
            <person name="Bristow J."/>
            <person name="Eisen J.A."/>
            <person name="Markowitz V."/>
            <person name="Hugenholtz P."/>
            <person name="Kyrpides N.C."/>
            <person name="Klenk H.P."/>
        </authorList>
    </citation>
    <scope>NUCLEOTIDE SEQUENCE</scope>
    <source>
        <strain evidence="3">ATCC 49209 / DSM 20642 / JCM 10262 / PW2</strain>
    </source>
</reference>
<feature type="transmembrane region" description="Helical" evidence="1">
    <location>
        <begin position="317"/>
        <end position="341"/>
    </location>
</feature>
<keyword evidence="1" id="KW-0812">Transmembrane</keyword>
<dbReference type="AlphaFoldDB" id="F2N9H8"/>
<dbReference type="EMBL" id="CP002628">
    <property type="protein sequence ID" value="AEB07007.1"/>
    <property type="molecule type" value="Genomic_DNA"/>
</dbReference>
<dbReference type="eggNOG" id="COG0577">
    <property type="taxonomic scope" value="Bacteria"/>
</dbReference>
<sequence length="355" mass="36920">MLFRDQEIMVFNDFFGGRGRRGGAAKSSYEQEVATVVAKRIKIQATTRMTSELQWADEHAQRETIRAIQDDQCDDMNWLPRARNGSSAEHGFLEIGIASARCARTSQAVAALSCWAASTISGASPTAGMTTALLLPGLLVATLVPAAPMILPALLDSWSRLVPGSWGSAWYLARRSATWSIGMSMSVETPIMVGFGLVAGLFSVIRVLAAHARALGATDTSGFRLDVSTTLLLLGGPVVLCALSAAVSVIMSSRSRTRDVALMTVAGADARTIVATSALEALIHALSASAVGAASVLATCAVVDGAYGLPFSVGIDFMPGLVVSSVGFALVLAATLAPAIANLRRPPARALSSGQ</sequence>
<keyword evidence="1" id="KW-1133">Transmembrane helix</keyword>
<organism evidence="2 3">
    <name type="scientific">Coriobacterium glomerans (strain ATCC 49209 / DSM 20642 / JCM 10262 / PW2)</name>
    <dbReference type="NCBI Taxonomy" id="700015"/>
    <lineage>
        <taxon>Bacteria</taxon>
        <taxon>Bacillati</taxon>
        <taxon>Actinomycetota</taxon>
        <taxon>Coriobacteriia</taxon>
        <taxon>Coriobacteriales</taxon>
        <taxon>Coriobacteriaceae</taxon>
        <taxon>Coriobacterium</taxon>
    </lineage>
</organism>
<feature type="transmembrane region" description="Helical" evidence="1">
    <location>
        <begin position="191"/>
        <end position="209"/>
    </location>
</feature>
<feature type="transmembrane region" description="Helical" evidence="1">
    <location>
        <begin position="133"/>
        <end position="155"/>
    </location>
</feature>
<dbReference type="HOGENOM" id="CLU_780129_0_0_11"/>
<dbReference type="KEGG" id="cgo:Corgl_0895"/>
<feature type="transmembrane region" description="Helical" evidence="1">
    <location>
        <begin position="230"/>
        <end position="251"/>
    </location>
</feature>